<evidence type="ECO:0000256" key="13">
    <source>
        <dbReference type="ARBA" id="ARBA00022777"/>
    </source>
</evidence>
<dbReference type="Gene3D" id="3.20.20.60">
    <property type="entry name" value="Phosphoenolpyruvate-binding domains"/>
    <property type="match status" value="1"/>
</dbReference>
<dbReference type="PROSITE" id="PS00369">
    <property type="entry name" value="PTS_HPR_HIS"/>
    <property type="match status" value="1"/>
</dbReference>
<evidence type="ECO:0000313" key="18">
    <source>
        <dbReference type="Proteomes" id="UP000477739"/>
    </source>
</evidence>
<dbReference type="InterPro" id="IPR008279">
    <property type="entry name" value="PEP-util_enz_mobile_dom"/>
</dbReference>
<dbReference type="Pfam" id="PF00359">
    <property type="entry name" value="PTS_EIIA_2"/>
    <property type="match status" value="1"/>
</dbReference>
<evidence type="ECO:0000256" key="2">
    <source>
        <dbReference type="ARBA" id="ARBA00001401"/>
    </source>
</evidence>
<dbReference type="GO" id="GO:0046872">
    <property type="term" value="F:metal ion binding"/>
    <property type="evidence" value="ECO:0007669"/>
    <property type="project" value="UniProtKB-KW"/>
</dbReference>
<keyword evidence="7" id="KW-0963">Cytoplasm</keyword>
<dbReference type="SUPFAM" id="SSF55804">
    <property type="entry name" value="Phoshotransferase/anion transport protein"/>
    <property type="match status" value="1"/>
</dbReference>
<evidence type="ECO:0000256" key="3">
    <source>
        <dbReference type="ARBA" id="ARBA00001946"/>
    </source>
</evidence>
<dbReference type="EMBL" id="WMJZ01000015">
    <property type="protein sequence ID" value="MTH46951.1"/>
    <property type="molecule type" value="Genomic_DNA"/>
</dbReference>
<dbReference type="InterPro" id="IPR006318">
    <property type="entry name" value="PTS_EI-like"/>
</dbReference>
<keyword evidence="6" id="KW-0813">Transport</keyword>
<dbReference type="Pfam" id="PF00391">
    <property type="entry name" value="PEP-utilizers"/>
    <property type="match status" value="1"/>
</dbReference>
<sequence>MPLIVEFTCELPNGVHARPASHVETLCNTFTSHIEWHNLRTDRKGNAKSALALIGTDTLAGDRCQLLISGTDEDAAYQRLNQWLQEEFPHCDAPLAEAGHAEVVPLPASLTHLNPQLFRARSVCSGCAGGVLTLLSSLDLSALADLPAAQDVEAERAALDNGLKLLLKNIEFRLLDSDGTTSAILEAQRSLAGDLSLRQYLLDGVTRGLSCAQAIADGASHFCDQFAHSSSSYLQERALDVRDLCFQLLQQIYGEQRFPAPGKLTRPAICMADELTPGQFLELDKTLLKGLLLKSGGTTSHTVILARSFNIPTLVGVEIDRLTSWLQQTVYIDGNAGAIVVAPDEAVTRYYQQEARVQEALREQQRVWLTREARTADGIRMEIAANIAHAVEAQAAFDNGAEAVGLFRTEMLYMDRAYAPDESELYNIFCQALESAQERSIIVRTMDIGGDKPVDYLNIPAEANPFLGYRAVRIYEEYAALFTTQLRAILRASAHGYLKIMIPMISSMEEILWVKEKLAEAKQQLRDEHLPFDEKIPLGIMLEVPSVMFIIDQCCEEIDFFSIGSNDLTQYLLAVDRDNAKVTRHYNSLNPAFLRALDYAVQAVHRQGKWVGLCGELGAKGSVLPLLVGLGLDEISMSAPAIPAAKARMAQLDSRACRQLLNQAMACRTSLEVEHLLAQFRMSQQDAPLVTVQCITLDSDWRSKEEVIKGMTDNLLLAGRCRYPRKLEADLWAREAVFSTGLGFSFAIPHSKSEHIEQSTISVARLQHPVRWGDDEAQFIIMLTLNKHAAGDQHMRIFSRLARRIMHEEFRNALVNAASAGAIASLLQHELER</sequence>
<dbReference type="OrthoDB" id="9765468at2"/>
<dbReference type="Pfam" id="PF00381">
    <property type="entry name" value="PTS-HPr"/>
    <property type="match status" value="1"/>
</dbReference>
<dbReference type="Proteomes" id="UP000477739">
    <property type="component" value="Unassembled WGS sequence"/>
</dbReference>
<dbReference type="InterPro" id="IPR036618">
    <property type="entry name" value="PtsI_HPr-bd_sf"/>
</dbReference>
<keyword evidence="13" id="KW-0418">Kinase</keyword>
<dbReference type="Pfam" id="PF05524">
    <property type="entry name" value="PEP-utilisers_N"/>
    <property type="match status" value="1"/>
</dbReference>
<evidence type="ECO:0000256" key="5">
    <source>
        <dbReference type="ARBA" id="ARBA00007837"/>
    </source>
</evidence>
<feature type="domain" description="HPr" evidence="16">
    <location>
        <begin position="2"/>
        <end position="91"/>
    </location>
</feature>
<dbReference type="InterPro" id="IPR050499">
    <property type="entry name" value="PEP-utilizing_PTS_enzyme"/>
</dbReference>
<dbReference type="SUPFAM" id="SSF52009">
    <property type="entry name" value="Phosphohistidine domain"/>
    <property type="match status" value="1"/>
</dbReference>
<comment type="cofactor">
    <cofactor evidence="3">
        <name>Mg(2+)</name>
        <dbReference type="ChEBI" id="CHEBI:18420"/>
    </cofactor>
</comment>
<comment type="similarity">
    <text evidence="5">Belongs to the PEP-utilizing enzyme family.</text>
</comment>
<dbReference type="InterPro" id="IPR036637">
    <property type="entry name" value="Phosphohistidine_dom_sf"/>
</dbReference>
<dbReference type="InterPro" id="IPR002178">
    <property type="entry name" value="PTS_EIIA_type-2_dom"/>
</dbReference>
<dbReference type="GO" id="GO:0008965">
    <property type="term" value="F:phosphoenolpyruvate-protein phosphotransferase activity"/>
    <property type="evidence" value="ECO:0007669"/>
    <property type="project" value="UniProtKB-EC"/>
</dbReference>
<dbReference type="PANTHER" id="PTHR46244">
    <property type="entry name" value="PHOSPHOENOLPYRUVATE-PROTEIN PHOSPHOTRANSFERASE"/>
    <property type="match status" value="1"/>
</dbReference>
<evidence type="ECO:0000256" key="1">
    <source>
        <dbReference type="ARBA" id="ARBA00000683"/>
    </source>
</evidence>
<dbReference type="AlphaFoldDB" id="A0A6L6IJF4"/>
<dbReference type="PROSITE" id="PS51094">
    <property type="entry name" value="PTS_EIIA_TYPE_2"/>
    <property type="match status" value="1"/>
</dbReference>
<evidence type="ECO:0000256" key="10">
    <source>
        <dbReference type="ARBA" id="ARBA00022679"/>
    </source>
</evidence>
<gene>
    <name evidence="17" type="primary">ptsP</name>
    <name evidence="17" type="ORF">GJV78_11940</name>
</gene>
<dbReference type="InterPro" id="IPR023151">
    <property type="entry name" value="PEP_util_CS"/>
</dbReference>
<dbReference type="GO" id="GO:0009401">
    <property type="term" value="P:phosphoenolpyruvate-dependent sugar phosphotransferase system"/>
    <property type="evidence" value="ECO:0007669"/>
    <property type="project" value="UniProtKB-KW"/>
</dbReference>
<evidence type="ECO:0000259" key="16">
    <source>
        <dbReference type="PROSITE" id="PS51350"/>
    </source>
</evidence>
<keyword evidence="12" id="KW-0479">Metal-binding</keyword>
<dbReference type="InterPro" id="IPR040442">
    <property type="entry name" value="Pyrv_kinase-like_dom_sf"/>
</dbReference>
<reference evidence="17 18" key="1">
    <citation type="submission" date="2019-11" db="EMBL/GenBank/DDBJ databases">
        <title>Escherichia alba sp. nov. isolated from the gut of plastic-eating superworms Zophobas atratus.</title>
        <authorList>
            <person name="Yang Y."/>
        </authorList>
    </citation>
    <scope>NUCLEOTIDE SEQUENCE [LARGE SCALE GENOMIC DNA]</scope>
    <source>
        <strain evidence="18">BIT-B35</strain>
    </source>
</reference>
<comment type="subcellular location">
    <subcellularLocation>
        <location evidence="4">Cytoplasm</location>
    </subcellularLocation>
</comment>
<comment type="catalytic activity">
    <reaction evidence="2">
        <text>D-fructose(out) + N(pros)-phospho-L-histidyl-[protein] = D-fructose 1-phosphate(in) + L-histidyl-[protein]</text>
        <dbReference type="Rhea" id="RHEA:49252"/>
        <dbReference type="Rhea" id="RHEA-COMP:9745"/>
        <dbReference type="Rhea" id="RHEA-COMP:9746"/>
        <dbReference type="ChEBI" id="CHEBI:29979"/>
        <dbReference type="ChEBI" id="CHEBI:37721"/>
        <dbReference type="ChEBI" id="CHEBI:58674"/>
        <dbReference type="ChEBI" id="CHEBI:64837"/>
        <dbReference type="EC" id="2.7.1.202"/>
    </reaction>
</comment>
<dbReference type="GO" id="GO:0016301">
    <property type="term" value="F:kinase activity"/>
    <property type="evidence" value="ECO:0007669"/>
    <property type="project" value="UniProtKB-KW"/>
</dbReference>
<dbReference type="Gene3D" id="3.40.930.10">
    <property type="entry name" value="Mannitol-specific EII, Chain A"/>
    <property type="match status" value="1"/>
</dbReference>
<dbReference type="InterPro" id="IPR008731">
    <property type="entry name" value="PTS_EIN"/>
</dbReference>
<evidence type="ECO:0000256" key="4">
    <source>
        <dbReference type="ARBA" id="ARBA00004496"/>
    </source>
</evidence>
<dbReference type="InterPro" id="IPR016152">
    <property type="entry name" value="PTrfase/Anion_transptr"/>
</dbReference>
<evidence type="ECO:0000256" key="12">
    <source>
        <dbReference type="ARBA" id="ARBA00022723"/>
    </source>
</evidence>
<dbReference type="Gene3D" id="3.30.1340.10">
    <property type="entry name" value="HPr-like"/>
    <property type="match status" value="1"/>
</dbReference>
<protein>
    <submittedName>
        <fullName evidence="17">Phosphoenolpyruvate--protein phosphotransferase</fullName>
        <ecNumber evidence="17">2.7.3.9</ecNumber>
    </submittedName>
</protein>
<keyword evidence="14" id="KW-0460">Magnesium</keyword>
<comment type="caution">
    <text evidence="17">The sequence shown here is derived from an EMBL/GenBank/DDBJ whole genome shotgun (WGS) entry which is preliminary data.</text>
</comment>
<dbReference type="Gene3D" id="3.50.30.10">
    <property type="entry name" value="Phosphohistidine domain"/>
    <property type="match status" value="1"/>
</dbReference>
<keyword evidence="9" id="KW-0762">Sugar transport</keyword>
<dbReference type="SUPFAM" id="SSF47831">
    <property type="entry name" value="Enzyme I of the PEP:sugar phosphotransferase system HPr-binding (sub)domain"/>
    <property type="match status" value="1"/>
</dbReference>
<dbReference type="CDD" id="cd00367">
    <property type="entry name" value="PTS-HPr_like"/>
    <property type="match status" value="1"/>
</dbReference>
<dbReference type="Pfam" id="PF02896">
    <property type="entry name" value="PEP-utilizers_C"/>
    <property type="match status" value="1"/>
</dbReference>
<comment type="catalytic activity">
    <reaction evidence="1">
        <text>L-histidyl-[protein] + phosphoenolpyruvate = N(pros)-phospho-L-histidyl-[protein] + pyruvate</text>
        <dbReference type="Rhea" id="RHEA:23880"/>
        <dbReference type="Rhea" id="RHEA-COMP:9745"/>
        <dbReference type="Rhea" id="RHEA-COMP:9746"/>
        <dbReference type="ChEBI" id="CHEBI:15361"/>
        <dbReference type="ChEBI" id="CHEBI:29979"/>
        <dbReference type="ChEBI" id="CHEBI:58702"/>
        <dbReference type="ChEBI" id="CHEBI:64837"/>
        <dbReference type="EC" id="2.7.3.9"/>
    </reaction>
</comment>
<accession>A0A6L6IJF4</accession>
<feature type="domain" description="PTS EIIA type-2" evidence="15">
    <location>
        <begin position="688"/>
        <end position="830"/>
    </location>
</feature>
<dbReference type="InterPro" id="IPR001020">
    <property type="entry name" value="PTS_HPr_His_P_site"/>
</dbReference>
<evidence type="ECO:0000256" key="14">
    <source>
        <dbReference type="ARBA" id="ARBA00022842"/>
    </source>
</evidence>
<dbReference type="SUPFAM" id="SSF51621">
    <property type="entry name" value="Phosphoenolpyruvate/pyruvate domain"/>
    <property type="match status" value="1"/>
</dbReference>
<keyword evidence="18" id="KW-1185">Reference proteome</keyword>
<evidence type="ECO:0000256" key="6">
    <source>
        <dbReference type="ARBA" id="ARBA00022448"/>
    </source>
</evidence>
<dbReference type="InterPro" id="IPR035895">
    <property type="entry name" value="HPr-like_sf"/>
</dbReference>
<organism evidence="17 18">
    <name type="scientific">Intestinirhabdus alba</name>
    <dbReference type="NCBI Taxonomy" id="2899544"/>
    <lineage>
        <taxon>Bacteria</taxon>
        <taxon>Pseudomonadati</taxon>
        <taxon>Pseudomonadota</taxon>
        <taxon>Gammaproteobacteria</taxon>
        <taxon>Enterobacterales</taxon>
        <taxon>Enterobacteriaceae</taxon>
        <taxon>Intestinirhabdus</taxon>
    </lineage>
</organism>
<dbReference type="InterPro" id="IPR000121">
    <property type="entry name" value="PEP_util_C"/>
</dbReference>
<keyword evidence="10 17" id="KW-0808">Transferase</keyword>
<dbReference type="SUPFAM" id="SSF55594">
    <property type="entry name" value="HPr-like"/>
    <property type="match status" value="1"/>
</dbReference>
<dbReference type="InterPro" id="IPR018274">
    <property type="entry name" value="PEP_util_AS"/>
</dbReference>
<dbReference type="EC" id="2.7.3.9" evidence="17"/>
<keyword evidence="8" id="KW-0597">Phosphoprotein</keyword>
<dbReference type="PROSITE" id="PS51350">
    <property type="entry name" value="PTS_HPR_DOM"/>
    <property type="match status" value="1"/>
</dbReference>
<keyword evidence="11" id="KW-0598">Phosphotransferase system</keyword>
<evidence type="ECO:0000313" key="17">
    <source>
        <dbReference type="EMBL" id="MTH46951.1"/>
    </source>
</evidence>
<name>A0A6L6IJF4_9ENTR</name>
<evidence type="ECO:0000256" key="11">
    <source>
        <dbReference type="ARBA" id="ARBA00022683"/>
    </source>
</evidence>
<dbReference type="PROSITE" id="PS00742">
    <property type="entry name" value="PEP_ENZYMES_2"/>
    <property type="match status" value="1"/>
</dbReference>
<evidence type="ECO:0000259" key="15">
    <source>
        <dbReference type="PROSITE" id="PS51094"/>
    </source>
</evidence>
<dbReference type="Gene3D" id="1.10.274.10">
    <property type="entry name" value="PtsI, HPr-binding domain"/>
    <property type="match status" value="1"/>
</dbReference>
<dbReference type="PROSITE" id="PS00370">
    <property type="entry name" value="PEP_ENZYMES_PHOS_SITE"/>
    <property type="match status" value="1"/>
</dbReference>
<dbReference type="InterPro" id="IPR000032">
    <property type="entry name" value="HPr-like"/>
</dbReference>
<dbReference type="GO" id="GO:0005737">
    <property type="term" value="C:cytoplasm"/>
    <property type="evidence" value="ECO:0007669"/>
    <property type="project" value="UniProtKB-SubCell"/>
</dbReference>
<dbReference type="NCBIfam" id="TIGR01417">
    <property type="entry name" value="PTS_I_fam"/>
    <property type="match status" value="1"/>
</dbReference>
<dbReference type="RefSeq" id="WP_155108566.1">
    <property type="nucleotide sequence ID" value="NZ_WMJZ01000015.1"/>
</dbReference>
<dbReference type="InterPro" id="IPR015813">
    <property type="entry name" value="Pyrv/PenolPyrv_kinase-like_dom"/>
</dbReference>
<evidence type="ECO:0000256" key="9">
    <source>
        <dbReference type="ARBA" id="ARBA00022597"/>
    </source>
</evidence>
<dbReference type="PRINTS" id="PR01736">
    <property type="entry name" value="PHPHTRNFRASE"/>
</dbReference>
<proteinExistence type="inferred from homology"/>
<evidence type="ECO:0000256" key="7">
    <source>
        <dbReference type="ARBA" id="ARBA00022490"/>
    </source>
</evidence>
<evidence type="ECO:0000256" key="8">
    <source>
        <dbReference type="ARBA" id="ARBA00022553"/>
    </source>
</evidence>
<dbReference type="CDD" id="cd00211">
    <property type="entry name" value="PTS_IIA_fru"/>
    <property type="match status" value="1"/>
</dbReference>
<dbReference type="PANTHER" id="PTHR46244:SF4">
    <property type="entry name" value="MULTIPHOSPHORYL TRANSFER PROTEIN 1-RELATED"/>
    <property type="match status" value="1"/>
</dbReference>